<sequence>MSKHLNILFITNDPSELDQFLLISENFDWNIVSAFDSFKAIQKIKENHDYDALIINHAIAPLDPIQLTDYLSIELNLDIPAILITENNTPKSLNNEAHFYILKKPLTKKDIDLMFFFISESLGTSNKDIKPYSLNYLKQLSDNDPVFILESLQIFKDSVNEKINELKQVLKDAEFKEAREIAHNIKPSFEILENDYCRVICDKICYETEDQEISFLAEKLNQEYTKIVKELKKEFPEIK</sequence>
<protein>
    <submittedName>
        <fullName evidence="1">Hpt domain-containing protein</fullName>
    </submittedName>
</protein>
<dbReference type="Gene3D" id="1.20.120.160">
    <property type="entry name" value="HPT domain"/>
    <property type="match status" value="1"/>
</dbReference>
<reference evidence="1 2" key="1">
    <citation type="submission" date="2021-01" db="EMBL/GenBank/DDBJ databases">
        <title>Genome sequencing of Joostella atrarenae M1-2 (= KCTC 23194).</title>
        <authorList>
            <person name="Zakaria M.R."/>
            <person name="Lam M.Q."/>
            <person name="Chong C.S."/>
        </authorList>
    </citation>
    <scope>NUCLEOTIDE SEQUENCE [LARGE SCALE GENOMIC DNA]</scope>
    <source>
        <strain evidence="1 2">M1-2</strain>
    </source>
</reference>
<dbReference type="SUPFAM" id="SSF47226">
    <property type="entry name" value="Histidine-containing phosphotransfer domain, HPT domain"/>
    <property type="match status" value="1"/>
</dbReference>
<dbReference type="InterPro" id="IPR011006">
    <property type="entry name" value="CheY-like_superfamily"/>
</dbReference>
<evidence type="ECO:0000313" key="1">
    <source>
        <dbReference type="EMBL" id="MCF8713444.1"/>
    </source>
</evidence>
<keyword evidence="2" id="KW-1185">Reference proteome</keyword>
<comment type="caution">
    <text evidence="1">The sequence shown here is derived from an EMBL/GenBank/DDBJ whole genome shotgun (WGS) entry which is preliminary data.</text>
</comment>
<dbReference type="Proteomes" id="UP000829517">
    <property type="component" value="Unassembled WGS sequence"/>
</dbReference>
<dbReference type="SUPFAM" id="SSF52172">
    <property type="entry name" value="CheY-like"/>
    <property type="match status" value="1"/>
</dbReference>
<organism evidence="1 2">
    <name type="scientific">Joostella atrarenae</name>
    <dbReference type="NCBI Taxonomy" id="679257"/>
    <lineage>
        <taxon>Bacteria</taxon>
        <taxon>Pseudomonadati</taxon>
        <taxon>Bacteroidota</taxon>
        <taxon>Flavobacteriia</taxon>
        <taxon>Flavobacteriales</taxon>
        <taxon>Flavobacteriaceae</taxon>
        <taxon>Joostella</taxon>
    </lineage>
</organism>
<dbReference type="Gene3D" id="3.40.50.2300">
    <property type="match status" value="1"/>
</dbReference>
<name>A0ABS9IZ74_9FLAO</name>
<gene>
    <name evidence="1" type="ORF">JM658_01270</name>
</gene>
<accession>A0ABS9IZ74</accession>
<proteinExistence type="predicted"/>
<dbReference type="RefSeq" id="WP_236957415.1">
    <property type="nucleotide sequence ID" value="NZ_JAETXX010000001.1"/>
</dbReference>
<dbReference type="InterPro" id="IPR036641">
    <property type="entry name" value="HPT_dom_sf"/>
</dbReference>
<dbReference type="EMBL" id="JAETXX010000001">
    <property type="protein sequence ID" value="MCF8713444.1"/>
    <property type="molecule type" value="Genomic_DNA"/>
</dbReference>
<evidence type="ECO:0000313" key="2">
    <source>
        <dbReference type="Proteomes" id="UP000829517"/>
    </source>
</evidence>